<feature type="compositionally biased region" description="Polar residues" evidence="1">
    <location>
        <begin position="79"/>
        <end position="90"/>
    </location>
</feature>
<name>A0AAV9ZHS5_9AGAR</name>
<accession>A0AAV9ZHS5</accession>
<evidence type="ECO:0000313" key="2">
    <source>
        <dbReference type="EMBL" id="KAK6983865.1"/>
    </source>
</evidence>
<sequence>MHNGNTEATDVKVWDDTTTRTLRFGKETADQAIQQGNARVNKGIQQVVGELAAHSSPLERKGNCGGNRVTEGRTQVYNTTANSTSPSTIAGDQPSLPSGYHPLQQQQRAHFRVLYPPVYSDPD</sequence>
<keyword evidence="3" id="KW-1185">Reference proteome</keyword>
<feature type="region of interest" description="Disordered" evidence="1">
    <location>
        <begin position="79"/>
        <end position="98"/>
    </location>
</feature>
<organism evidence="2 3">
    <name type="scientific">Favolaschia claudopus</name>
    <dbReference type="NCBI Taxonomy" id="2862362"/>
    <lineage>
        <taxon>Eukaryota</taxon>
        <taxon>Fungi</taxon>
        <taxon>Dikarya</taxon>
        <taxon>Basidiomycota</taxon>
        <taxon>Agaricomycotina</taxon>
        <taxon>Agaricomycetes</taxon>
        <taxon>Agaricomycetidae</taxon>
        <taxon>Agaricales</taxon>
        <taxon>Marasmiineae</taxon>
        <taxon>Mycenaceae</taxon>
        <taxon>Favolaschia</taxon>
    </lineage>
</organism>
<proteinExistence type="predicted"/>
<gene>
    <name evidence="2" type="ORF">R3P38DRAFT_2807460</name>
</gene>
<comment type="caution">
    <text evidence="2">The sequence shown here is derived from an EMBL/GenBank/DDBJ whole genome shotgun (WGS) entry which is preliminary data.</text>
</comment>
<evidence type="ECO:0000313" key="3">
    <source>
        <dbReference type="Proteomes" id="UP001362999"/>
    </source>
</evidence>
<dbReference type="Proteomes" id="UP001362999">
    <property type="component" value="Unassembled WGS sequence"/>
</dbReference>
<dbReference type="EMBL" id="JAWWNJ010000145">
    <property type="protein sequence ID" value="KAK6983865.1"/>
    <property type="molecule type" value="Genomic_DNA"/>
</dbReference>
<reference evidence="2 3" key="1">
    <citation type="journal article" date="2024" name="J Genomics">
        <title>Draft genome sequencing and assembly of Favolaschia claudopus CIRM-BRFM 2984 isolated from oak limbs.</title>
        <authorList>
            <person name="Navarro D."/>
            <person name="Drula E."/>
            <person name="Chaduli D."/>
            <person name="Cazenave R."/>
            <person name="Ahrendt S."/>
            <person name="Wang J."/>
            <person name="Lipzen A."/>
            <person name="Daum C."/>
            <person name="Barry K."/>
            <person name="Grigoriev I.V."/>
            <person name="Favel A."/>
            <person name="Rosso M.N."/>
            <person name="Martin F."/>
        </authorList>
    </citation>
    <scope>NUCLEOTIDE SEQUENCE [LARGE SCALE GENOMIC DNA]</scope>
    <source>
        <strain evidence="2 3">CIRM-BRFM 2984</strain>
    </source>
</reference>
<dbReference type="AlphaFoldDB" id="A0AAV9ZHS5"/>
<evidence type="ECO:0000256" key="1">
    <source>
        <dbReference type="SAM" id="MobiDB-lite"/>
    </source>
</evidence>
<protein>
    <submittedName>
        <fullName evidence="2">Uncharacterized protein</fullName>
    </submittedName>
</protein>